<evidence type="ECO:0000256" key="5">
    <source>
        <dbReference type="ARBA" id="ARBA00023128"/>
    </source>
</evidence>
<dbReference type="GO" id="GO:0000150">
    <property type="term" value="F:DNA strand exchange activity"/>
    <property type="evidence" value="ECO:0007669"/>
    <property type="project" value="InterPro"/>
</dbReference>
<accession>A0AAV5SB99</accession>
<feature type="compositionally biased region" description="Basic and acidic residues" evidence="10">
    <location>
        <begin position="213"/>
        <end position="222"/>
    </location>
</feature>
<evidence type="ECO:0000256" key="2">
    <source>
        <dbReference type="ARBA" id="ARBA00010741"/>
    </source>
</evidence>
<keyword evidence="5" id="KW-0496">Mitochondrion</keyword>
<dbReference type="InterPro" id="IPR024629">
    <property type="entry name" value="Ribosomal_mL67"/>
</dbReference>
<organism evidence="11 12">
    <name type="scientific">Maudiozyma humilis</name>
    <name type="common">Sour dough yeast</name>
    <name type="synonym">Kazachstania humilis</name>
    <dbReference type="NCBI Taxonomy" id="51915"/>
    <lineage>
        <taxon>Eukaryota</taxon>
        <taxon>Fungi</taxon>
        <taxon>Dikarya</taxon>
        <taxon>Ascomycota</taxon>
        <taxon>Saccharomycotina</taxon>
        <taxon>Saccharomycetes</taxon>
        <taxon>Saccharomycetales</taxon>
        <taxon>Saccharomycetaceae</taxon>
        <taxon>Maudiozyma</taxon>
    </lineage>
</organism>
<gene>
    <name evidence="11" type="ORF">DAKH74_056040</name>
</gene>
<dbReference type="AlphaFoldDB" id="A0AAV5SB99"/>
<dbReference type="Pfam" id="PF12829">
    <property type="entry name" value="Mhr1"/>
    <property type="match status" value="1"/>
</dbReference>
<comment type="similarity">
    <text evidence="2">Belongs to the mitochondrion-specific ribosomal protein mL67 family.</text>
</comment>
<dbReference type="Proteomes" id="UP001377567">
    <property type="component" value="Unassembled WGS sequence"/>
</dbReference>
<proteinExistence type="inferred from homology"/>
<evidence type="ECO:0000256" key="6">
    <source>
        <dbReference type="ARBA" id="ARBA00023163"/>
    </source>
</evidence>
<dbReference type="GO" id="GO:0005739">
    <property type="term" value="C:mitochondrion"/>
    <property type="evidence" value="ECO:0007669"/>
    <property type="project" value="UniProtKB-SubCell"/>
</dbReference>
<evidence type="ECO:0000256" key="9">
    <source>
        <dbReference type="ARBA" id="ARBA00035511"/>
    </source>
</evidence>
<evidence type="ECO:0000313" key="11">
    <source>
        <dbReference type="EMBL" id="GMM58987.1"/>
    </source>
</evidence>
<keyword evidence="7" id="KW-0687">Ribonucleoprotein</keyword>
<evidence type="ECO:0000256" key="10">
    <source>
        <dbReference type="SAM" id="MobiDB-lite"/>
    </source>
</evidence>
<dbReference type="PANTHER" id="PTHR28184">
    <property type="entry name" value="MITOCHONDRIAL HOMOLOGOUS RECOMBINATION PROTEIN 1"/>
    <property type="match status" value="1"/>
</dbReference>
<feature type="region of interest" description="Disordered" evidence="10">
    <location>
        <begin position="210"/>
        <end position="230"/>
    </location>
</feature>
<dbReference type="GO" id="GO:1990904">
    <property type="term" value="C:ribonucleoprotein complex"/>
    <property type="evidence" value="ECO:0007669"/>
    <property type="project" value="UniProtKB-KW"/>
</dbReference>
<keyword evidence="3" id="KW-0689">Ribosomal protein</keyword>
<dbReference type="PANTHER" id="PTHR28184:SF1">
    <property type="entry name" value="LARGE RIBOSOMAL SUBUNIT PROTEIN ML67"/>
    <property type="match status" value="1"/>
</dbReference>
<dbReference type="GO" id="GO:0003697">
    <property type="term" value="F:single-stranded DNA binding"/>
    <property type="evidence" value="ECO:0007669"/>
    <property type="project" value="InterPro"/>
</dbReference>
<evidence type="ECO:0000256" key="1">
    <source>
        <dbReference type="ARBA" id="ARBA00004173"/>
    </source>
</evidence>
<keyword evidence="12" id="KW-1185">Reference proteome</keyword>
<evidence type="ECO:0000256" key="7">
    <source>
        <dbReference type="ARBA" id="ARBA00023274"/>
    </source>
</evidence>
<dbReference type="EMBL" id="BTGD01000025">
    <property type="protein sequence ID" value="GMM58987.1"/>
    <property type="molecule type" value="Genomic_DNA"/>
</dbReference>
<sequence length="230" mass="26062">MSKNLVNKSVSRFRPGAWLADKGYAPHVYLFRNLERGQVVYSQMPVVGPKQSTGKQFAQPSWDNRLPPQRRDLWKCMAVVAAPSYASAVQLFQNLTRLRHMRDVQAAPKAQAQAMRKKNEFGRVWYSGQFRPVHAQEAVADLREALLKLDGGEGNSATVYWEDPWRMGDLDTHWKPVLPGLKHEVIARDCNTAREESQVLKELGLRTLQGMRSAKEKAKAPESEATSPQH</sequence>
<name>A0AAV5SB99_MAUHU</name>
<reference evidence="11 12" key="1">
    <citation type="journal article" date="2023" name="Elife">
        <title>Identification of key yeast species and microbe-microbe interactions impacting larval growth of Drosophila in the wild.</title>
        <authorList>
            <person name="Mure A."/>
            <person name="Sugiura Y."/>
            <person name="Maeda R."/>
            <person name="Honda K."/>
            <person name="Sakurai N."/>
            <person name="Takahashi Y."/>
            <person name="Watada M."/>
            <person name="Katoh T."/>
            <person name="Gotoh A."/>
            <person name="Gotoh Y."/>
            <person name="Taniguchi I."/>
            <person name="Nakamura K."/>
            <person name="Hayashi T."/>
            <person name="Katayama T."/>
            <person name="Uemura T."/>
            <person name="Hattori Y."/>
        </authorList>
    </citation>
    <scope>NUCLEOTIDE SEQUENCE [LARGE SCALE GENOMIC DNA]</scope>
    <source>
        <strain evidence="11 12">KH-74</strain>
    </source>
</reference>
<comment type="caution">
    <text evidence="11">The sequence shown here is derived from an EMBL/GenBank/DDBJ whole genome shotgun (WGS) entry which is preliminary data.</text>
</comment>
<evidence type="ECO:0000256" key="3">
    <source>
        <dbReference type="ARBA" id="ARBA00022980"/>
    </source>
</evidence>
<evidence type="ECO:0000256" key="8">
    <source>
        <dbReference type="ARBA" id="ARBA00035185"/>
    </source>
</evidence>
<evidence type="ECO:0000256" key="4">
    <source>
        <dbReference type="ARBA" id="ARBA00023015"/>
    </source>
</evidence>
<keyword evidence="4" id="KW-0805">Transcription regulation</keyword>
<protein>
    <recommendedName>
        <fullName evidence="8">Large ribosomal subunit protein mL67</fullName>
    </recommendedName>
    <alternativeName>
        <fullName evidence="9">Mitochondrial homologous recombination protein 1</fullName>
    </alternativeName>
</protein>
<dbReference type="GO" id="GO:0005840">
    <property type="term" value="C:ribosome"/>
    <property type="evidence" value="ECO:0007669"/>
    <property type="project" value="UniProtKB-KW"/>
</dbReference>
<evidence type="ECO:0000313" key="12">
    <source>
        <dbReference type="Proteomes" id="UP001377567"/>
    </source>
</evidence>
<keyword evidence="6" id="KW-0804">Transcription</keyword>
<dbReference type="GO" id="GO:0003735">
    <property type="term" value="F:structural constituent of ribosome"/>
    <property type="evidence" value="ECO:0007669"/>
    <property type="project" value="TreeGrafter"/>
</dbReference>
<comment type="subcellular location">
    <subcellularLocation>
        <location evidence="1">Mitochondrion</location>
    </subcellularLocation>
</comment>